<dbReference type="Pfam" id="PF06839">
    <property type="entry name" value="Zn_ribbon_GRF"/>
    <property type="match status" value="1"/>
</dbReference>
<gene>
    <name evidence="7" type="ORF">CEURO_LOCUS13027</name>
</gene>
<evidence type="ECO:0000256" key="2">
    <source>
        <dbReference type="ARBA" id="ARBA00022771"/>
    </source>
</evidence>
<evidence type="ECO:0000256" key="5">
    <source>
        <dbReference type="SAM" id="Coils"/>
    </source>
</evidence>
<evidence type="ECO:0000259" key="6">
    <source>
        <dbReference type="PROSITE" id="PS51999"/>
    </source>
</evidence>
<dbReference type="AlphaFoldDB" id="A0A9P0ZD89"/>
<dbReference type="GO" id="GO:0008270">
    <property type="term" value="F:zinc ion binding"/>
    <property type="evidence" value="ECO:0007669"/>
    <property type="project" value="UniProtKB-KW"/>
</dbReference>
<evidence type="ECO:0000313" key="8">
    <source>
        <dbReference type="Proteomes" id="UP001152484"/>
    </source>
</evidence>
<proteinExistence type="predicted"/>
<keyword evidence="1" id="KW-0479">Metal-binding</keyword>
<name>A0A9P0ZD89_CUSEU</name>
<accession>A0A9P0ZD89</accession>
<feature type="coiled-coil region" evidence="5">
    <location>
        <begin position="86"/>
        <end position="113"/>
    </location>
</feature>
<keyword evidence="2 4" id="KW-0863">Zinc-finger</keyword>
<sequence>MDRSYASNSQNSHGQYYEYGEWILVVYCHCNHKLKLQTSWTKANPGRRFWQCPMFKREVSCGFMQWFDQPMSNKPKMIIPGLLTKINCHEEEIQNLTMQLQESEKMMKNLKLGICTP</sequence>
<evidence type="ECO:0000256" key="3">
    <source>
        <dbReference type="ARBA" id="ARBA00022833"/>
    </source>
</evidence>
<feature type="domain" description="GRF-type" evidence="6">
    <location>
        <begin position="28"/>
        <end position="70"/>
    </location>
</feature>
<dbReference type="EMBL" id="CAMAPE010000033">
    <property type="protein sequence ID" value="CAH9095170.1"/>
    <property type="molecule type" value="Genomic_DNA"/>
</dbReference>
<dbReference type="Proteomes" id="UP001152484">
    <property type="component" value="Unassembled WGS sequence"/>
</dbReference>
<dbReference type="PANTHER" id="PTHR33248">
    <property type="entry name" value="ZINC ION-BINDING PROTEIN"/>
    <property type="match status" value="1"/>
</dbReference>
<evidence type="ECO:0000256" key="4">
    <source>
        <dbReference type="PROSITE-ProRule" id="PRU01343"/>
    </source>
</evidence>
<dbReference type="OrthoDB" id="1305981at2759"/>
<dbReference type="PROSITE" id="PS51999">
    <property type="entry name" value="ZF_GRF"/>
    <property type="match status" value="1"/>
</dbReference>
<protein>
    <recommendedName>
        <fullName evidence="6">GRF-type domain-containing protein</fullName>
    </recommendedName>
</protein>
<reference evidence="7" key="1">
    <citation type="submission" date="2022-07" db="EMBL/GenBank/DDBJ databases">
        <authorList>
            <person name="Macas J."/>
            <person name="Novak P."/>
            <person name="Neumann P."/>
        </authorList>
    </citation>
    <scope>NUCLEOTIDE SEQUENCE</scope>
</reference>
<comment type="caution">
    <text evidence="7">The sequence shown here is derived from an EMBL/GenBank/DDBJ whole genome shotgun (WGS) entry which is preliminary data.</text>
</comment>
<organism evidence="7 8">
    <name type="scientific">Cuscuta europaea</name>
    <name type="common">European dodder</name>
    <dbReference type="NCBI Taxonomy" id="41803"/>
    <lineage>
        <taxon>Eukaryota</taxon>
        <taxon>Viridiplantae</taxon>
        <taxon>Streptophyta</taxon>
        <taxon>Embryophyta</taxon>
        <taxon>Tracheophyta</taxon>
        <taxon>Spermatophyta</taxon>
        <taxon>Magnoliopsida</taxon>
        <taxon>eudicotyledons</taxon>
        <taxon>Gunneridae</taxon>
        <taxon>Pentapetalae</taxon>
        <taxon>asterids</taxon>
        <taxon>lamiids</taxon>
        <taxon>Solanales</taxon>
        <taxon>Convolvulaceae</taxon>
        <taxon>Cuscuteae</taxon>
        <taxon>Cuscuta</taxon>
        <taxon>Cuscuta subgen. Cuscuta</taxon>
    </lineage>
</organism>
<keyword evidence="3" id="KW-0862">Zinc</keyword>
<keyword evidence="5" id="KW-0175">Coiled coil</keyword>
<keyword evidence="8" id="KW-1185">Reference proteome</keyword>
<dbReference type="InterPro" id="IPR010666">
    <property type="entry name" value="Znf_GRF"/>
</dbReference>
<evidence type="ECO:0000256" key="1">
    <source>
        <dbReference type="ARBA" id="ARBA00022723"/>
    </source>
</evidence>
<evidence type="ECO:0000313" key="7">
    <source>
        <dbReference type="EMBL" id="CAH9095170.1"/>
    </source>
</evidence>